<dbReference type="PANTHER" id="PTHR36182:SF1">
    <property type="entry name" value="PROTEIN, PUTATIVE (AFU_ORTHOLOGUE AFUA_6G10930)-RELATED"/>
    <property type="match status" value="1"/>
</dbReference>
<evidence type="ECO:0008006" key="4">
    <source>
        <dbReference type="Google" id="ProtNLM"/>
    </source>
</evidence>
<protein>
    <recommendedName>
        <fullName evidence="4">Lytic polysaccharide monooxygenase</fullName>
    </recommendedName>
</protein>
<keyword evidence="1" id="KW-0732">Signal</keyword>
<evidence type="ECO:0000256" key="1">
    <source>
        <dbReference type="SAM" id="SignalP"/>
    </source>
</evidence>
<dbReference type="PANTHER" id="PTHR36182">
    <property type="entry name" value="PROTEIN, PUTATIVE (AFU_ORTHOLOGUE AFUA_6G10930)-RELATED"/>
    <property type="match status" value="1"/>
</dbReference>
<organism evidence="2 3">
    <name type="scientific">Tuber borchii</name>
    <name type="common">White truffle</name>
    <dbReference type="NCBI Taxonomy" id="42251"/>
    <lineage>
        <taxon>Eukaryota</taxon>
        <taxon>Fungi</taxon>
        <taxon>Dikarya</taxon>
        <taxon>Ascomycota</taxon>
        <taxon>Pezizomycotina</taxon>
        <taxon>Pezizomycetes</taxon>
        <taxon>Pezizales</taxon>
        <taxon>Tuberaceae</taxon>
        <taxon>Tuber</taxon>
    </lineage>
</organism>
<evidence type="ECO:0000313" key="2">
    <source>
        <dbReference type="EMBL" id="PUU76770.1"/>
    </source>
</evidence>
<name>A0A2T6ZMP9_TUBBO</name>
<evidence type="ECO:0000313" key="3">
    <source>
        <dbReference type="Proteomes" id="UP000244722"/>
    </source>
</evidence>
<gene>
    <name evidence="2" type="ORF">B9Z19DRAFT_225682</name>
</gene>
<keyword evidence="3" id="KW-1185">Reference proteome</keyword>
<proteinExistence type="predicted"/>
<feature type="chain" id="PRO_5015556135" description="Lytic polysaccharide monooxygenase" evidence="1">
    <location>
        <begin position="20"/>
        <end position="266"/>
    </location>
</feature>
<comment type="caution">
    <text evidence="2">The sequence shown here is derived from an EMBL/GenBank/DDBJ whole genome shotgun (WGS) entry which is preliminary data.</text>
</comment>
<accession>A0A2T6ZMP9</accession>
<sequence length="266" mass="28432">MFSLALALTMFALLRCASAHLAIKDPRPLHYNELGGADFYSPPLKDDGSDYPCKGYHLTDWGAPVVQWPAGGAGTFTIDLLGVAAHNGGSCQASISYDAGRTFKVLKSFIGDCPRGAVENTLYTTEQTFDFPIPANAPHGSALFAWTWFTVTGFRQMYMNCAHVEIVNGGGGGGEVGWPAGMPDMFIGEINQCKTQEFSNLYFPDPGSAVQFGGKTNWVNAGPVGVCNIPPDVPPNALMPGRMARMARMLKRGVEVVKIAFGGSNV</sequence>
<dbReference type="OrthoDB" id="2342176at2759"/>
<dbReference type="EMBL" id="NESQ01000176">
    <property type="protein sequence ID" value="PUU76770.1"/>
    <property type="molecule type" value="Genomic_DNA"/>
</dbReference>
<dbReference type="Gene3D" id="2.70.50.70">
    <property type="match status" value="1"/>
</dbReference>
<reference evidence="2 3" key="1">
    <citation type="submission" date="2017-04" db="EMBL/GenBank/DDBJ databases">
        <title>Draft genome sequence of Tuber borchii Vittad., a whitish edible truffle.</title>
        <authorList>
            <consortium name="DOE Joint Genome Institute"/>
            <person name="Murat C."/>
            <person name="Kuo A."/>
            <person name="Barry K.W."/>
            <person name="Clum A."/>
            <person name="Dockter R.B."/>
            <person name="Fauchery L."/>
            <person name="Iotti M."/>
            <person name="Kohler A."/>
            <person name="Labutti K."/>
            <person name="Lindquist E.A."/>
            <person name="Lipzen A."/>
            <person name="Ohm R.A."/>
            <person name="Wang M."/>
            <person name="Grigoriev I.V."/>
            <person name="Zambonelli A."/>
            <person name="Martin F.M."/>
        </authorList>
    </citation>
    <scope>NUCLEOTIDE SEQUENCE [LARGE SCALE GENOMIC DNA]</scope>
    <source>
        <strain evidence="2 3">Tbo3840</strain>
    </source>
</reference>
<dbReference type="AlphaFoldDB" id="A0A2T6ZMP9"/>
<dbReference type="Proteomes" id="UP000244722">
    <property type="component" value="Unassembled WGS sequence"/>
</dbReference>
<feature type="signal peptide" evidence="1">
    <location>
        <begin position="1"/>
        <end position="19"/>
    </location>
</feature>